<dbReference type="PANTHER" id="PTHR16487">
    <property type="entry name" value="PPP4R2-RELATED PROTEIN"/>
    <property type="match status" value="1"/>
</dbReference>
<dbReference type="Proteomes" id="UP000887561">
    <property type="component" value="Unplaced"/>
</dbReference>
<evidence type="ECO:0000313" key="4">
    <source>
        <dbReference type="Proteomes" id="UP000887561"/>
    </source>
</evidence>
<evidence type="ECO:0000256" key="2">
    <source>
        <dbReference type="SAM" id="MobiDB-lite"/>
    </source>
</evidence>
<keyword evidence="3" id="KW-1133">Transmembrane helix</keyword>
<comment type="similarity">
    <text evidence="1">Belongs to the PPP4R2 family.</text>
</comment>
<name>A0A915N046_MELJA</name>
<feature type="region of interest" description="Disordered" evidence="2">
    <location>
        <begin position="1"/>
        <end position="25"/>
    </location>
</feature>
<accession>A0A915N046</accession>
<organism evidence="4 5">
    <name type="scientific">Meloidogyne javanica</name>
    <name type="common">Root-knot nematode worm</name>
    <dbReference type="NCBI Taxonomy" id="6303"/>
    <lineage>
        <taxon>Eukaryota</taxon>
        <taxon>Metazoa</taxon>
        <taxon>Ecdysozoa</taxon>
        <taxon>Nematoda</taxon>
        <taxon>Chromadorea</taxon>
        <taxon>Rhabditida</taxon>
        <taxon>Tylenchina</taxon>
        <taxon>Tylenchomorpha</taxon>
        <taxon>Tylenchoidea</taxon>
        <taxon>Meloidogynidae</taxon>
        <taxon>Meloidogyninae</taxon>
        <taxon>Meloidogyne</taxon>
        <taxon>Meloidogyne incognita group</taxon>
    </lineage>
</organism>
<sequence length="368" mass="41716">MAVQANVQTQPSSSTSTVSTSKEKQFHSVEEYRKALENFEAPNVGGEINSTASEEISRSRDPLIDEFFELIANTGRPHLPWELIQKAFIWKLQAVMDGMHIIEAGQQKDDHKKEELINDKEIGDLKHFIMEKAKEFDGTPFTIQRLCELLIEPNKHYNRTGVFLRALEKNINVMTTITEDGLRITGAEEETAMGMEDDVSVPVECNFIVSIYADSLTRNGTISENNQMNSGLFHGIRQIDWSFGPKRNHFSVFDEIRIGVAFIDKHIWFGILLSTGLGLLWNLTGIFVALRNATLYNNDPKNERTALGPLGICLWSVLSAVAYGFCVLLFHYQFLTKIRHNVLLPEENDAGFSSENCIQYVFLYKVES</sequence>
<protein>
    <submittedName>
        <fullName evidence="5">Uncharacterized protein</fullName>
    </submittedName>
</protein>
<dbReference type="GO" id="GO:0005737">
    <property type="term" value="C:cytoplasm"/>
    <property type="evidence" value="ECO:0007669"/>
    <property type="project" value="TreeGrafter"/>
</dbReference>
<feature type="transmembrane region" description="Helical" evidence="3">
    <location>
        <begin position="267"/>
        <end position="289"/>
    </location>
</feature>
<dbReference type="InterPro" id="IPR015267">
    <property type="entry name" value="PPP4R2"/>
</dbReference>
<keyword evidence="3" id="KW-0472">Membrane</keyword>
<dbReference type="GO" id="GO:0019888">
    <property type="term" value="F:protein phosphatase regulator activity"/>
    <property type="evidence" value="ECO:0007669"/>
    <property type="project" value="InterPro"/>
</dbReference>
<dbReference type="GO" id="GO:0005634">
    <property type="term" value="C:nucleus"/>
    <property type="evidence" value="ECO:0007669"/>
    <property type="project" value="TreeGrafter"/>
</dbReference>
<dbReference type="Pfam" id="PF09184">
    <property type="entry name" value="PPP4R2"/>
    <property type="match status" value="1"/>
</dbReference>
<feature type="transmembrane region" description="Helical" evidence="3">
    <location>
        <begin position="309"/>
        <end position="330"/>
    </location>
</feature>
<dbReference type="GO" id="GO:0030289">
    <property type="term" value="C:protein phosphatase 4 complex"/>
    <property type="evidence" value="ECO:0007669"/>
    <property type="project" value="InterPro"/>
</dbReference>
<evidence type="ECO:0000256" key="3">
    <source>
        <dbReference type="SAM" id="Phobius"/>
    </source>
</evidence>
<dbReference type="PANTHER" id="PTHR16487:SF0">
    <property type="entry name" value="PROTEIN PHOSPHATASE 4 REGULATORY SUBUNIT 2-RELATED"/>
    <property type="match status" value="1"/>
</dbReference>
<dbReference type="AlphaFoldDB" id="A0A915N046"/>
<keyword evidence="3" id="KW-0812">Transmembrane</keyword>
<dbReference type="WBParaSite" id="scaffold584_cov260.g1359">
    <property type="protein sequence ID" value="scaffold584_cov260.g1359"/>
    <property type="gene ID" value="scaffold584_cov260.g1359"/>
</dbReference>
<evidence type="ECO:0000313" key="5">
    <source>
        <dbReference type="WBParaSite" id="scaffold584_cov260.g1359"/>
    </source>
</evidence>
<proteinExistence type="inferred from homology"/>
<evidence type="ECO:0000256" key="1">
    <source>
        <dbReference type="ARBA" id="ARBA00009207"/>
    </source>
</evidence>
<reference evidence="5" key="1">
    <citation type="submission" date="2022-11" db="UniProtKB">
        <authorList>
            <consortium name="WormBaseParasite"/>
        </authorList>
    </citation>
    <scope>IDENTIFICATION</scope>
</reference>
<feature type="compositionally biased region" description="Low complexity" evidence="2">
    <location>
        <begin position="7"/>
        <end position="20"/>
    </location>
</feature>
<keyword evidence="4" id="KW-1185">Reference proteome</keyword>